<sequence>MLSQKDLLSIQAAVTAERLLYDKFGTYAAQATDPELQQLFSAVQQDEQRHLNMLVDFLHSAGNVQ</sequence>
<protein>
    <recommendedName>
        <fullName evidence="3">Rubrerythrin diiron-binding domain-containing protein</fullName>
    </recommendedName>
</protein>
<dbReference type="RefSeq" id="WP_152948430.1">
    <property type="nucleotide sequence ID" value="NZ_WHYR01000091.1"/>
</dbReference>
<name>A0A6N7IV74_9FIRM</name>
<accession>A0A6N7IV74</accession>
<dbReference type="InterPro" id="IPR012347">
    <property type="entry name" value="Ferritin-like"/>
</dbReference>
<gene>
    <name evidence="1" type="ORF">GFC01_17320</name>
</gene>
<evidence type="ECO:0000313" key="2">
    <source>
        <dbReference type="Proteomes" id="UP000441717"/>
    </source>
</evidence>
<dbReference type="OrthoDB" id="1706542at2"/>
<comment type="caution">
    <text evidence="1">The sequence shown here is derived from an EMBL/GenBank/DDBJ whole genome shotgun (WGS) entry which is preliminary data.</text>
</comment>
<evidence type="ECO:0000313" key="1">
    <source>
        <dbReference type="EMBL" id="MQL53984.1"/>
    </source>
</evidence>
<dbReference type="SUPFAM" id="SSF47240">
    <property type="entry name" value="Ferritin-like"/>
    <property type="match status" value="1"/>
</dbReference>
<dbReference type="InterPro" id="IPR009078">
    <property type="entry name" value="Ferritin-like_SF"/>
</dbReference>
<reference evidence="1 2" key="1">
    <citation type="submission" date="2019-10" db="EMBL/GenBank/DDBJ databases">
        <title>Comparative genomics of sulfur disproportionating microorganisms.</title>
        <authorList>
            <person name="Ward L.M."/>
            <person name="Bertran E."/>
            <person name="Johnston D."/>
        </authorList>
    </citation>
    <scope>NUCLEOTIDE SEQUENCE [LARGE SCALE GENOMIC DNA]</scope>
    <source>
        <strain evidence="1 2">DSM 14055</strain>
    </source>
</reference>
<proteinExistence type="predicted"/>
<organism evidence="1 2">
    <name type="scientific">Desulfofundulus thermobenzoicus</name>
    <dbReference type="NCBI Taxonomy" id="29376"/>
    <lineage>
        <taxon>Bacteria</taxon>
        <taxon>Bacillati</taxon>
        <taxon>Bacillota</taxon>
        <taxon>Clostridia</taxon>
        <taxon>Eubacteriales</taxon>
        <taxon>Peptococcaceae</taxon>
        <taxon>Desulfofundulus</taxon>
    </lineage>
</organism>
<dbReference type="AlphaFoldDB" id="A0A6N7IV74"/>
<evidence type="ECO:0008006" key="3">
    <source>
        <dbReference type="Google" id="ProtNLM"/>
    </source>
</evidence>
<keyword evidence="2" id="KW-1185">Reference proteome</keyword>
<dbReference type="Proteomes" id="UP000441717">
    <property type="component" value="Unassembled WGS sequence"/>
</dbReference>
<dbReference type="Gene3D" id="1.20.1260.10">
    <property type="match status" value="1"/>
</dbReference>
<dbReference type="CDD" id="cd00657">
    <property type="entry name" value="Ferritin_like"/>
    <property type="match status" value="1"/>
</dbReference>
<dbReference type="EMBL" id="WHYR01000091">
    <property type="protein sequence ID" value="MQL53984.1"/>
    <property type="molecule type" value="Genomic_DNA"/>
</dbReference>